<dbReference type="InterPro" id="IPR001715">
    <property type="entry name" value="CH_dom"/>
</dbReference>
<dbReference type="EMBL" id="KL596901">
    <property type="protein sequence ID" value="KER22395.1"/>
    <property type="molecule type" value="Genomic_DNA"/>
</dbReference>
<protein>
    <recommendedName>
        <fullName evidence="7">Calponin-homology (CH) domain-containing protein</fullName>
    </recommendedName>
</protein>
<evidence type="ECO:0000313" key="9">
    <source>
        <dbReference type="Proteomes" id="UP000054324"/>
    </source>
</evidence>
<evidence type="ECO:0000256" key="6">
    <source>
        <dbReference type="SAM" id="MobiDB-lite"/>
    </source>
</evidence>
<dbReference type="PANTHER" id="PTHR45912">
    <property type="entry name" value="CILIA- AND FLAGELLA-ASSOCIATED PROTEIN 47"/>
    <property type="match status" value="1"/>
</dbReference>
<dbReference type="Pfam" id="PF24529">
    <property type="entry name" value="CFAP47"/>
    <property type="match status" value="1"/>
</dbReference>
<reference evidence="8 9" key="1">
    <citation type="submission" date="2013-11" db="EMBL/GenBank/DDBJ databases">
        <title>Opisthorchis viverrini - life in the bile duct.</title>
        <authorList>
            <person name="Young N.D."/>
            <person name="Nagarajan N."/>
            <person name="Lin S.J."/>
            <person name="Korhonen P.K."/>
            <person name="Jex A.R."/>
            <person name="Hall R.S."/>
            <person name="Safavi-Hemami H."/>
            <person name="Kaewkong W."/>
            <person name="Bertrand D."/>
            <person name="Gao S."/>
            <person name="Seet Q."/>
            <person name="Wongkham S."/>
            <person name="Teh B.T."/>
            <person name="Wongkham C."/>
            <person name="Intapan P.M."/>
            <person name="Maleewong W."/>
            <person name="Yang X."/>
            <person name="Hu M."/>
            <person name="Wang Z."/>
            <person name="Hofmann A."/>
            <person name="Sternberg P.W."/>
            <person name="Tan P."/>
            <person name="Wang J."/>
            <person name="Gasser R.B."/>
        </authorList>
    </citation>
    <scope>NUCLEOTIDE SEQUENCE [LARGE SCALE GENOMIC DNA]</scope>
</reference>
<dbReference type="STRING" id="6198.A0A074ZGM0"/>
<feature type="compositionally biased region" description="Polar residues" evidence="6">
    <location>
        <begin position="2280"/>
        <end position="2289"/>
    </location>
</feature>
<dbReference type="InterPro" id="IPR013783">
    <property type="entry name" value="Ig-like_fold"/>
</dbReference>
<evidence type="ECO:0000313" key="8">
    <source>
        <dbReference type="EMBL" id="KER22395.1"/>
    </source>
</evidence>
<dbReference type="Gene3D" id="1.10.418.10">
    <property type="entry name" value="Calponin-like domain"/>
    <property type="match status" value="1"/>
</dbReference>
<dbReference type="GO" id="GO:0060271">
    <property type="term" value="P:cilium assembly"/>
    <property type="evidence" value="ECO:0007669"/>
    <property type="project" value="TreeGrafter"/>
</dbReference>
<comment type="subcellular location">
    <subcellularLocation>
        <location evidence="1">Cell projection</location>
        <location evidence="1">Cilium</location>
    </subcellularLocation>
    <subcellularLocation>
        <location evidence="2">Cytoplasm</location>
    </subcellularLocation>
</comment>
<dbReference type="CDD" id="cd21218">
    <property type="entry name" value="CH_PLS_FIM_rpt2"/>
    <property type="match status" value="1"/>
</dbReference>
<dbReference type="CTD" id="20329036"/>
<accession>A0A074ZGM0</accession>
<sequence length="3500" mass="387254">TIHAGNEQVNPVNLWESSVRICPPYGELQPYEELPMKLRIRPRLRPPSKGFINNPENPPSTPFALCVRVHIVEPSALPHLQISTIKIDKDHFYLPSDCASCPSPEILITGRVVPVQVSIEPSTEVSELKDNVNNKESDNPMKTISVPGNRILMDFGQCIIGKTRKMKFCIRNRSAEIPLAYFLPSVAHFHTSPSNGHIPPNDRVAIDVAFNPKQCGAHSIRQQVLLLDDCQLNDNAKSKAVIFKTYLTLCGSAVLGAIKPTIKFNPGCQIKLSTPILLTLGCLAISTASAISLCEVDRSPRLKTSIFSKSILCSVSSACSAIAESFDLGAVITLDFVDTVPGSVCRDAILQLHQCRAQSTVPLVSNEVGFGTDIMRFGSNLPCPRVAVMNQGKTLSLKGLPTHAHQEWRKLLEYRKPHSNTDDFKCPQVAFPNDRATSLRPTEEEKLIRTIFCRLPRYTYLDRDYQLSESKLKLKVANTQFYAEWIRKHTEKNIQKRMDTRLMPWQAEPHHGFIPLDMENDAFCIAVDLIRKGEDNLREGKKKHKTKTSTILTAEDVATKRLKALEKIGKVIDATINAAKEKAFTEPLSANELYQVSLSPNSIDFGDLCRGTTKTQQVQLNNPTNRQFLVKMEVEDKTLCDTSLPIYVVKPLTTIEIPVTVQCHAIGRVQYNANFSISGQYYKTVLITANGVPHRLEVNPSVLELDLTHFQSRTNKGCVLRTRVELFNPLNVSTAFSWEQINEDASFSIHCDKGTVEPFSNLVCEVVHHPSFNTPKKQTFRLKVHDEPPDNNIVMPTLHNFNVCEQVDLLCVVKLPPSVAVFAASNLSLGSIAYALPVKRIMRINSVGNAPAFCRISVDDKVKPKHSVVQSSYDYVDCSIKPVDFEIPAGGHVDLEVVCTPYSIGKFEKIVVLHGRGGRKTSCCISGTVMTPQIRSSTTLLQFNGVYVGGSATVPLEFENCGPVEAVLTFNLSKYPDFRLLPNTSPDSDSSPRKLRSPICSITQCASGDNFDKLFVNGTQSTNGNSSTMENELNLCTNIQLSPGTKWNGHLRFSPTDVAVYDFSLPVKINNVSAFQEQSDGSVTKHCSSHDISHRVLAIGLRQPVDIYPVDRCVQFNFPLETTPGVAITQQQQPQGARWLSDWSGDLLAGRSVVRTQPLPFTFACLGFGNLAVSQSSCLLWAKQQLGTKRSFSIKAVRDQPIFWTLDLNEVQRFNKGKLGIISIDRDKGSTSTLDELIDGSFSNSTDEERFTIRFSPRKAGCFILHVPLLILKSPEDVTDGKTNQTASSRFTPFTNLKLIIRVTKPSIRCSPSRILLPPVPPDFEICFPIELVYQDLPPKCKLSVCWCAHDQTTPTECKQITPSRCPFVIDIPHGQIVDDGASTIIKATGGRLLAWFRLKSTHDGLIIRPHPKPCSLVFVVQPDENVNSKSSSPLIPSAARVAVPVSLAVDRSFLSWLQYIDWYPEDFDATISSLPRQGKIPSFQGDSHVHPSANEMQLKANKSTSIMKSGLLADFRIVDKQRHAGNEIDPHEMLLQTPLSSDGVYKEKNSTPRPQLSGRKSIVVKHCQSATELAEGIFGRHWQYCDRRTSECVRRWIQNQNFPGSTQMLNFPDDFRKCASFTACLKKHKPSVISDNWKTLASGPQHSEQEKPKARTYFNHNIGLLYQFLVHLCGGTAPPGVQPSISLNTERPFDAMNAVYSFHSSLLTFVNSQGGCLPHVVPQHLMDPQDYEAWHALGFPGLTKSGRCIRLTERSLCDPRHSALSASIISKRSESKPPVSPKSGRDKTPRGPHKQSLLILPIQPLPKLTRQEFESVSIRAWTDLMLQLIKASWLCSLFCFVVERLEPNDVDKVRQPFRTAAHEFSWTAQTQFNDVSSTVWNWLPEMVNSVENGPIKPEPSTCLSTKQLSTWSMLSRCSNNEAAVLYWVNYCYQHGRQTVWSHDVSSQKVPVPRLIGNFDTDFSDGVVLACLIGSYVPSLIPDYISKVYTQPKTDEQRLHNAIQIITALDTICLDYGLLPSDIINPHPLEILLLCVQLFRTLPDYNVCQCVQFSGPHQVMCKREIILTNPSSSPLTYKCFLLGQDAVDFAIQSLHSGNHLIKTDTKNGLGIQCVGSENNQVLAYIPANSSICLGVTYRSRFLRTAMATLFAVCQSGESISGRNLSFALVGNVNAIGPASVVDVTSPCYTAKEFSVPVCNPYEQSGTFNIAKFESEEDLFKVLRDFNHKPAPDRLFVSDISFGASSDKKEPNAIPTLQAFFCRQKSVYLCTQCSLPKESDTGQLSKTNHFPSKEETSQTESLDNSSINMIFLPLELAKSSCCLLFRNEKVGEFFVIVRGYAGLPKPSPLTFSEPDVTGADQLNFKGYRLSPAIAAACFGRPCDSDVIYLRVPVKQTVKETLLLPLQNKARNDALAQALRLQLETSGQKRTEFLSCLSYTELLDLAQNLLALPASTLDTNSAKTRMQTKQRNRDLVYEMEVNLKSVKVTSKVEILGEQCESGLPVHIPLDLEICTERTGLIPAEILVRGPNDIRAYRVECLAVPDNAQITFKFSAPVHQSVVQAIPINNQTNEDWHLRAEFTGAVEWFSGPNKIVAPSKQVTDYIVNFVPYRETTVAAQLNLINTKNGIVQNFLLNGSGLPPKSQGQLKFSFQLDNPQELSNTEKSIAFKQNIKLFPFSVKVPNPTSQTQHYKVESTFPAGTITCSCEEGTSQHLVVFPGQTTECSLYFRASKSGSFSGILAFVSKGGPTKPFRTAPTDQEESSDDDLKIDADVSNQVGFPFRIWYELVIDVDAGPPVKELEIVAPCLSIKPVEIPFSPLSEPLGTGGYVKLEITLEGAGLHGSSEYILDSSTTMNPTPYRFEFRPAVVGDSKGSITFFHPLCGEFWVALLLRTTKPEDVHVQPINCELGKSVITTILLENHSDEPCVLAPHIGNTEAFALQMNVPSEPSAHPALHSGKDVLIQSHFDVIDPPRQERFSDSANPTMNSTTPVEGTSHLPPVHVPPKALLLEARSTIQVGLKFTPFNLGTEGHEAVIRFLSKKLIEWRYFVSGCGVLPKAHKPVYTYAEIGSASTVLVPISNPFHNPVCVDVLLTQSPVTVHQQTVFVGPAEEAQSSPVSQGIGDDHQGIAETTSLLSCTILSDRKMDHAVVRSSSPPTRCSNVITGVVGSTTKYQLCLYLCADASEVKGSLTRPSLLPNDRPATIEICPLESTYSSMGPKCSESEEPFIKLKICPSARSHSATNKIREDKNQLVPSGKPRATDSAMINKLLESSVQILLERIGGETTTGSTEIQLILVFTPSHPFKCTAQLTVATELGGIWKFAMRFEAKERLVDDVVILPMRSLGKTTTTTLSLASESAVPEPFVATLSPSNNSEFKITPQSGLLPTRTKTPEDKYNCQTPSTHSALTIALTPIRYGKQKVSELTVETPTSLHRYQLIGDVPCYIPPTRAAVQTTGKASDALGRTKLLTRKKRNFILHNQCPERHRSTDSRANIETRENTV</sequence>
<evidence type="ECO:0000259" key="7">
    <source>
        <dbReference type="PROSITE" id="PS50021"/>
    </source>
</evidence>
<dbReference type="Proteomes" id="UP000054324">
    <property type="component" value="Unassembled WGS sequence"/>
</dbReference>
<evidence type="ECO:0000256" key="3">
    <source>
        <dbReference type="ARBA" id="ARBA00022490"/>
    </source>
</evidence>
<keyword evidence="5" id="KW-0966">Cell projection</keyword>
<dbReference type="SMART" id="SM00033">
    <property type="entry name" value="CH"/>
    <property type="match status" value="1"/>
</dbReference>
<feature type="compositionally biased region" description="Polar residues" evidence="6">
    <location>
        <begin position="2978"/>
        <end position="2991"/>
    </location>
</feature>
<feature type="region of interest" description="Disordered" evidence="6">
    <location>
        <begin position="1769"/>
        <end position="1794"/>
    </location>
</feature>
<keyword evidence="3" id="KW-0963">Cytoplasm</keyword>
<dbReference type="Pfam" id="PF26579">
    <property type="entry name" value="Ig_CFAP47"/>
    <property type="match status" value="1"/>
</dbReference>
<feature type="region of interest" description="Disordered" evidence="6">
    <location>
        <begin position="2278"/>
        <end position="2300"/>
    </location>
</feature>
<dbReference type="Pfam" id="PF00307">
    <property type="entry name" value="CH"/>
    <property type="match status" value="1"/>
</dbReference>
<organism evidence="8 9">
    <name type="scientific">Opisthorchis viverrini</name>
    <name type="common">Southeast Asian liver fluke</name>
    <dbReference type="NCBI Taxonomy" id="6198"/>
    <lineage>
        <taxon>Eukaryota</taxon>
        <taxon>Metazoa</taxon>
        <taxon>Spiralia</taxon>
        <taxon>Lophotrochozoa</taxon>
        <taxon>Platyhelminthes</taxon>
        <taxon>Trematoda</taxon>
        <taxon>Digenea</taxon>
        <taxon>Opisthorchiida</taxon>
        <taxon>Opisthorchiata</taxon>
        <taxon>Opisthorchiidae</taxon>
        <taxon>Opisthorchis</taxon>
    </lineage>
</organism>
<dbReference type="GO" id="GO:0005737">
    <property type="term" value="C:cytoplasm"/>
    <property type="evidence" value="ECO:0007669"/>
    <property type="project" value="UniProtKB-SubCell"/>
</dbReference>
<dbReference type="Pfam" id="PF22544">
    <property type="entry name" value="HYDIN_VesB_CFA65-like_Ig"/>
    <property type="match status" value="1"/>
</dbReference>
<dbReference type="SUPFAM" id="SSF47576">
    <property type="entry name" value="Calponin-homology domain, CH-domain"/>
    <property type="match status" value="1"/>
</dbReference>
<dbReference type="InterPro" id="IPR056343">
    <property type="entry name" value="CFAP47_dom"/>
</dbReference>
<evidence type="ECO:0000256" key="4">
    <source>
        <dbReference type="ARBA" id="ARBA00023069"/>
    </source>
</evidence>
<evidence type="ECO:0000256" key="5">
    <source>
        <dbReference type="ARBA" id="ARBA00023273"/>
    </source>
</evidence>
<keyword evidence="4" id="KW-0969">Cilium</keyword>
<dbReference type="InterPro" id="IPR058952">
    <property type="entry name" value="Ig_CFAP47"/>
</dbReference>
<feature type="domain" description="Calponin-homology (CH)" evidence="7">
    <location>
        <begin position="1919"/>
        <end position="2043"/>
    </location>
</feature>
<dbReference type="GeneID" id="20329036"/>
<dbReference type="InterPro" id="IPR053879">
    <property type="entry name" value="HYDIN_VesB_CFA65-like_Ig"/>
</dbReference>
<dbReference type="OrthoDB" id="10060824at2759"/>
<gene>
    <name evidence="8" type="ORF">T265_14870</name>
</gene>
<dbReference type="PROSITE" id="PS50021">
    <property type="entry name" value="CH"/>
    <property type="match status" value="1"/>
</dbReference>
<dbReference type="RefSeq" id="XP_009173869.1">
    <property type="nucleotide sequence ID" value="XM_009175605.1"/>
</dbReference>
<evidence type="ECO:0000256" key="1">
    <source>
        <dbReference type="ARBA" id="ARBA00004138"/>
    </source>
</evidence>
<dbReference type="PANTHER" id="PTHR45912:SF3">
    <property type="entry name" value="CILIA- AND FLAGELLA-ASSOCIATED PROTEIN 47"/>
    <property type="match status" value="1"/>
</dbReference>
<evidence type="ECO:0000256" key="2">
    <source>
        <dbReference type="ARBA" id="ARBA00004496"/>
    </source>
</evidence>
<feature type="non-terminal residue" evidence="8">
    <location>
        <position position="1"/>
    </location>
</feature>
<dbReference type="KEGG" id="ovi:T265_14870"/>
<feature type="region of interest" description="Disordered" evidence="6">
    <location>
        <begin position="2973"/>
        <end position="2996"/>
    </location>
</feature>
<dbReference type="Gene3D" id="2.60.40.10">
    <property type="entry name" value="Immunoglobulins"/>
    <property type="match status" value="3"/>
</dbReference>
<dbReference type="InterPro" id="IPR036872">
    <property type="entry name" value="CH_dom_sf"/>
</dbReference>
<dbReference type="GO" id="GO:0005929">
    <property type="term" value="C:cilium"/>
    <property type="evidence" value="ECO:0007669"/>
    <property type="project" value="UniProtKB-SubCell"/>
</dbReference>
<name>A0A074ZGM0_OPIVI</name>
<proteinExistence type="predicted"/>
<keyword evidence="9" id="KW-1185">Reference proteome</keyword>